<dbReference type="AlphaFoldDB" id="A0A6L5GE67"/>
<comment type="caution">
    <text evidence="1">The sequence shown here is derived from an EMBL/GenBank/DDBJ whole genome shotgun (WGS) entry which is preliminary data.</text>
</comment>
<keyword evidence="2" id="KW-1185">Reference proteome</keyword>
<organism evidence="1 2">
    <name type="scientific">Glycomyces albidus</name>
    <dbReference type="NCBI Taxonomy" id="2656774"/>
    <lineage>
        <taxon>Bacteria</taxon>
        <taxon>Bacillati</taxon>
        <taxon>Actinomycetota</taxon>
        <taxon>Actinomycetes</taxon>
        <taxon>Glycomycetales</taxon>
        <taxon>Glycomycetaceae</taxon>
        <taxon>Glycomyces</taxon>
    </lineage>
</organism>
<evidence type="ECO:0000313" key="2">
    <source>
        <dbReference type="Proteomes" id="UP000477750"/>
    </source>
</evidence>
<accession>A0A6L5GE67</accession>
<dbReference type="EMBL" id="WIAO01000031">
    <property type="protein sequence ID" value="MQM27928.1"/>
    <property type="molecule type" value="Genomic_DNA"/>
</dbReference>
<reference evidence="1 2" key="1">
    <citation type="submission" date="2019-10" db="EMBL/GenBank/DDBJ databases">
        <title>Glycomyces albidus sp. nov., a novel actinomycete isolated from rhizosphere soil of wheat (Triticum aestivum L.).</title>
        <authorList>
            <person name="Qian L."/>
        </authorList>
    </citation>
    <scope>NUCLEOTIDE SEQUENCE [LARGE SCALE GENOMIC DNA]</scope>
    <source>
        <strain evidence="1 2">NEAU-7082</strain>
    </source>
</reference>
<evidence type="ECO:0000313" key="1">
    <source>
        <dbReference type="EMBL" id="MQM27928.1"/>
    </source>
</evidence>
<dbReference type="Proteomes" id="UP000477750">
    <property type="component" value="Unassembled WGS sequence"/>
</dbReference>
<sequence>MTSAKGEAAGSIEHPGGGSLQFIDIQKHDHGFSLDPTRYLDWLERFGDQLPRGAAALATDPGHFGFGDRCLKSLVLYSVSLDPRDGGTQARLAFRAFAGPSEPVLVIRYIGVTAFSVRLDSETQANLEVLLDEILPAESGCTHEIRLTIGSILISCRDLDAEWCIEHLSS</sequence>
<dbReference type="RefSeq" id="WP_153027049.1">
    <property type="nucleotide sequence ID" value="NZ_WIAO01000031.1"/>
</dbReference>
<proteinExistence type="predicted"/>
<protein>
    <submittedName>
        <fullName evidence="1">Uncharacterized protein</fullName>
    </submittedName>
</protein>
<name>A0A6L5GE67_9ACTN</name>
<gene>
    <name evidence="1" type="ORF">GFD30_20510</name>
</gene>